<evidence type="ECO:0000313" key="2">
    <source>
        <dbReference type="Proteomes" id="UP000002027"/>
    </source>
</evidence>
<dbReference type="Pfam" id="PF02566">
    <property type="entry name" value="OsmC"/>
    <property type="match status" value="1"/>
</dbReference>
<sequence>MAAERRAEVVWQGNLFQGSGTVSLGSGVISQQPVTWAARTEQPDGKTSPEELIAGAHAACYAMALSNTLAEHGHTPEQLEVTAVCTFDPPKITTVELTVRGRVPGLDDATFKQIAQEGEQNCPVSNALRNNVEIRLNAELA</sequence>
<name>D1C9S6_SPHTD</name>
<accession>D1C9S6</accession>
<dbReference type="RefSeq" id="WP_012873604.1">
    <property type="nucleotide sequence ID" value="NC_013524.1"/>
</dbReference>
<keyword evidence="2" id="KW-1185">Reference proteome</keyword>
<dbReference type="GO" id="GO:0006979">
    <property type="term" value="P:response to oxidative stress"/>
    <property type="evidence" value="ECO:0007669"/>
    <property type="project" value="InterPro"/>
</dbReference>
<dbReference type="EMBL" id="CP001824">
    <property type="protein sequence ID" value="ACZ40569.1"/>
    <property type="molecule type" value="Genomic_DNA"/>
</dbReference>
<dbReference type="PANTHER" id="PTHR42830">
    <property type="entry name" value="OSMOTICALLY INDUCIBLE FAMILY PROTEIN"/>
    <property type="match status" value="1"/>
</dbReference>
<dbReference type="Proteomes" id="UP000002027">
    <property type="component" value="Chromosome 2"/>
</dbReference>
<dbReference type="STRING" id="479434.Sthe_3169"/>
<dbReference type="InterPro" id="IPR052707">
    <property type="entry name" value="OsmC_Ohr_Peroxiredoxin"/>
</dbReference>
<organism evidence="1 2">
    <name type="scientific">Sphaerobacter thermophilus (strain ATCC 49802 / DSM 20745 / KCCM 41009 / NCIMB 13125 / S 6022)</name>
    <dbReference type="NCBI Taxonomy" id="479434"/>
    <lineage>
        <taxon>Bacteria</taxon>
        <taxon>Pseudomonadati</taxon>
        <taxon>Thermomicrobiota</taxon>
        <taxon>Thermomicrobia</taxon>
        <taxon>Sphaerobacterales</taxon>
        <taxon>Sphaerobacterineae</taxon>
        <taxon>Sphaerobacteraceae</taxon>
        <taxon>Sphaerobacter</taxon>
    </lineage>
</organism>
<dbReference type="eggNOG" id="COG1764">
    <property type="taxonomic scope" value="Bacteria"/>
</dbReference>
<reference evidence="2" key="1">
    <citation type="submission" date="2009-11" db="EMBL/GenBank/DDBJ databases">
        <title>The complete chromosome 2 of Sphaerobacter thermophilus DSM 20745.</title>
        <authorList>
            <person name="Lucas S."/>
            <person name="Copeland A."/>
            <person name="Lapidus A."/>
            <person name="Glavina del Rio T."/>
            <person name="Dalin E."/>
            <person name="Tice H."/>
            <person name="Bruce D."/>
            <person name="Goodwin L."/>
            <person name="Pitluck S."/>
            <person name="Kyrpides N."/>
            <person name="Mavromatis K."/>
            <person name="Ivanova N."/>
            <person name="Mikhailova N."/>
            <person name="LaButti K.M."/>
            <person name="Clum A."/>
            <person name="Sun H.I."/>
            <person name="Brettin T."/>
            <person name="Detter J.C."/>
            <person name="Han C."/>
            <person name="Larimer F."/>
            <person name="Land M."/>
            <person name="Hauser L."/>
            <person name="Markowitz V."/>
            <person name="Cheng J.F."/>
            <person name="Hugenholtz P."/>
            <person name="Woyke T."/>
            <person name="Wu D."/>
            <person name="Steenblock K."/>
            <person name="Schneider S."/>
            <person name="Pukall R."/>
            <person name="Goeker M."/>
            <person name="Klenk H.P."/>
            <person name="Eisen J.A."/>
        </authorList>
    </citation>
    <scope>NUCLEOTIDE SEQUENCE [LARGE SCALE GENOMIC DNA]</scope>
    <source>
        <strain evidence="2">ATCC 49802 / DSM 20745 / S 6022</strain>
    </source>
</reference>
<evidence type="ECO:0000313" key="1">
    <source>
        <dbReference type="EMBL" id="ACZ40569.1"/>
    </source>
</evidence>
<dbReference type="GO" id="GO:0004601">
    <property type="term" value="F:peroxidase activity"/>
    <property type="evidence" value="ECO:0007669"/>
    <property type="project" value="InterPro"/>
</dbReference>
<dbReference type="FunCoup" id="D1C9S6">
    <property type="interactions" value="18"/>
</dbReference>
<proteinExistence type="predicted"/>
<gene>
    <name evidence="1" type="ordered locus">Sthe_3169</name>
</gene>
<dbReference type="AlphaFoldDB" id="D1C9S6"/>
<dbReference type="InParanoid" id="D1C9S6"/>
<dbReference type="KEGG" id="sti:Sthe_3169"/>
<dbReference type="InterPro" id="IPR003718">
    <property type="entry name" value="OsmC/Ohr_fam"/>
</dbReference>
<dbReference type="InterPro" id="IPR019904">
    <property type="entry name" value="Peroxiredoxin_OsmC"/>
</dbReference>
<dbReference type="InterPro" id="IPR015946">
    <property type="entry name" value="KH_dom-like_a/b"/>
</dbReference>
<dbReference type="HOGENOM" id="CLU_106355_1_0_0"/>
<dbReference type="Gene3D" id="3.30.300.20">
    <property type="match status" value="1"/>
</dbReference>
<dbReference type="InterPro" id="IPR036102">
    <property type="entry name" value="OsmC/Ohrsf"/>
</dbReference>
<protein>
    <submittedName>
        <fullName evidence="1">Peroxiredoxin, OsmC subfamily</fullName>
    </submittedName>
</protein>
<dbReference type="PANTHER" id="PTHR42830:SF1">
    <property type="entry name" value="OSMOTICALLY INDUCIBLE FAMILY PROTEIN"/>
    <property type="match status" value="1"/>
</dbReference>
<dbReference type="SUPFAM" id="SSF82784">
    <property type="entry name" value="OsmC-like"/>
    <property type="match status" value="1"/>
</dbReference>
<reference evidence="1 2" key="2">
    <citation type="journal article" date="2010" name="Stand. Genomic Sci.">
        <title>Complete genome sequence of Desulfohalobium retbaense type strain (HR(100)).</title>
        <authorList>
            <person name="Spring S."/>
            <person name="Nolan M."/>
            <person name="Lapidus A."/>
            <person name="Glavina Del Rio T."/>
            <person name="Copeland A."/>
            <person name="Tice H."/>
            <person name="Cheng J.F."/>
            <person name="Lucas S."/>
            <person name="Land M."/>
            <person name="Chen F."/>
            <person name="Bruce D."/>
            <person name="Goodwin L."/>
            <person name="Pitluck S."/>
            <person name="Ivanova N."/>
            <person name="Mavromatis K."/>
            <person name="Mikhailova N."/>
            <person name="Pati A."/>
            <person name="Chen A."/>
            <person name="Palaniappan K."/>
            <person name="Hauser L."/>
            <person name="Chang Y.J."/>
            <person name="Jeffries C.D."/>
            <person name="Munk C."/>
            <person name="Kiss H."/>
            <person name="Chain P."/>
            <person name="Han C."/>
            <person name="Brettin T."/>
            <person name="Detter J.C."/>
            <person name="Schuler E."/>
            <person name="Goker M."/>
            <person name="Rohde M."/>
            <person name="Bristow J."/>
            <person name="Eisen J.A."/>
            <person name="Markowitz V."/>
            <person name="Hugenholtz P."/>
            <person name="Kyrpides N.C."/>
            <person name="Klenk H.P."/>
        </authorList>
    </citation>
    <scope>NUCLEOTIDE SEQUENCE [LARGE SCALE GENOMIC DNA]</scope>
    <source>
        <strain evidence="2">ATCC 49802 / DSM 20745 / S 6022</strain>
    </source>
</reference>
<dbReference type="NCBIfam" id="TIGR03562">
    <property type="entry name" value="osmo_induc_OsmC"/>
    <property type="match status" value="1"/>
</dbReference>
<dbReference type="OrthoDB" id="9807532at2"/>